<dbReference type="EMBL" id="CP046172">
    <property type="protein sequence ID" value="QIS09365.1"/>
    <property type="molecule type" value="Genomic_DNA"/>
</dbReference>
<dbReference type="RefSeq" id="WP_167472482.1">
    <property type="nucleotide sequence ID" value="NZ_CP046172.1"/>
</dbReference>
<organism evidence="2 3">
    <name type="scientific">Nocardia arthritidis</name>
    <dbReference type="NCBI Taxonomy" id="228602"/>
    <lineage>
        <taxon>Bacteria</taxon>
        <taxon>Bacillati</taxon>
        <taxon>Actinomycetota</taxon>
        <taxon>Actinomycetes</taxon>
        <taxon>Mycobacteriales</taxon>
        <taxon>Nocardiaceae</taxon>
        <taxon>Nocardia</taxon>
    </lineage>
</organism>
<reference evidence="2 3" key="1">
    <citation type="journal article" date="2019" name="ACS Chem. Biol.">
        <title>Identification and Mobilization of a Cryptic Antibiotic Biosynthesis Gene Locus from a Human-Pathogenic Nocardia Isolate.</title>
        <authorList>
            <person name="Herisse M."/>
            <person name="Ishida K."/>
            <person name="Porter J.L."/>
            <person name="Howden B."/>
            <person name="Hertweck C."/>
            <person name="Stinear T.P."/>
            <person name="Pidot S.J."/>
        </authorList>
    </citation>
    <scope>NUCLEOTIDE SEQUENCE [LARGE SCALE GENOMIC DNA]</scope>
    <source>
        <strain evidence="2 3">AUSMDU00012717</strain>
    </source>
</reference>
<dbReference type="SUPFAM" id="SSF53474">
    <property type="entry name" value="alpha/beta-Hydrolases"/>
    <property type="match status" value="1"/>
</dbReference>
<accession>A0A6G9Y7Y1</accession>
<dbReference type="InterPro" id="IPR029058">
    <property type="entry name" value="AB_hydrolase_fold"/>
</dbReference>
<dbReference type="GO" id="GO:0003824">
    <property type="term" value="F:catalytic activity"/>
    <property type="evidence" value="ECO:0007669"/>
    <property type="project" value="UniProtKB-ARBA"/>
</dbReference>
<evidence type="ECO:0000313" key="3">
    <source>
        <dbReference type="Proteomes" id="UP000503540"/>
    </source>
</evidence>
<dbReference type="Pfam" id="PF12697">
    <property type="entry name" value="Abhydrolase_6"/>
    <property type="match status" value="1"/>
</dbReference>
<sequence length="237" mass="25730">MYSEEVVFDAGDQKLAGTMIYADNGRRPSIAHLHGLGPTASRHQVRYLLDPLAEHGYGSLTFEYSGNGDSTGVMEESCIARRMAETLAAVSLLDPDEPPLLIGGSMGCHLAASLVPTIKPRGLVFFVPAAYPGGAEHLVFDENRARAGNYADSAAFAGMREFDGDLLIIAGKHDQIVPSDVVGGYLDSARNARSTEVIWLEGDHFVHRWLPGPDWATERAAVQEALLRFVSTDYARR</sequence>
<evidence type="ECO:0000259" key="1">
    <source>
        <dbReference type="Pfam" id="PF12697"/>
    </source>
</evidence>
<dbReference type="Proteomes" id="UP000503540">
    <property type="component" value="Chromosome"/>
</dbReference>
<feature type="domain" description="AB hydrolase-1" evidence="1">
    <location>
        <begin position="33"/>
        <end position="222"/>
    </location>
</feature>
<dbReference type="Gene3D" id="3.40.50.1820">
    <property type="entry name" value="alpha/beta hydrolase"/>
    <property type="match status" value="1"/>
</dbReference>
<name>A0A6G9Y7Y1_9NOCA</name>
<protein>
    <recommendedName>
        <fullName evidence="1">AB hydrolase-1 domain-containing protein</fullName>
    </recommendedName>
</protein>
<proteinExistence type="predicted"/>
<dbReference type="InterPro" id="IPR000073">
    <property type="entry name" value="AB_hydrolase_1"/>
</dbReference>
<gene>
    <name evidence="2" type="ORF">F5544_07290</name>
</gene>
<dbReference type="AlphaFoldDB" id="A0A6G9Y7Y1"/>
<evidence type="ECO:0000313" key="2">
    <source>
        <dbReference type="EMBL" id="QIS09365.1"/>
    </source>
</evidence>
<keyword evidence="3" id="KW-1185">Reference proteome</keyword>
<dbReference type="KEGG" id="nah:F5544_07290"/>